<sequence length="84" mass="9698">MSMKALRSKPLSPDLENPLPNHFVHHCQHCSTITSATSNSSPPLSSARDTAPRHHRPPCRTRRLHQSATRTRQRRKSLPRRFLR</sequence>
<evidence type="ECO:0000313" key="2">
    <source>
        <dbReference type="EMBL" id="CAL1412593.1"/>
    </source>
</evidence>
<feature type="compositionally biased region" description="Basic residues" evidence="1">
    <location>
        <begin position="53"/>
        <end position="84"/>
    </location>
</feature>
<accession>A0AAV2GPA9</accession>
<dbReference type="Proteomes" id="UP001497516">
    <property type="component" value="Chromosome 9"/>
</dbReference>
<dbReference type="EMBL" id="OZ034822">
    <property type="protein sequence ID" value="CAL1412593.1"/>
    <property type="molecule type" value="Genomic_DNA"/>
</dbReference>
<protein>
    <submittedName>
        <fullName evidence="2">Uncharacterized protein</fullName>
    </submittedName>
</protein>
<organism evidence="2 3">
    <name type="scientific">Linum trigynum</name>
    <dbReference type="NCBI Taxonomy" id="586398"/>
    <lineage>
        <taxon>Eukaryota</taxon>
        <taxon>Viridiplantae</taxon>
        <taxon>Streptophyta</taxon>
        <taxon>Embryophyta</taxon>
        <taxon>Tracheophyta</taxon>
        <taxon>Spermatophyta</taxon>
        <taxon>Magnoliopsida</taxon>
        <taxon>eudicotyledons</taxon>
        <taxon>Gunneridae</taxon>
        <taxon>Pentapetalae</taxon>
        <taxon>rosids</taxon>
        <taxon>fabids</taxon>
        <taxon>Malpighiales</taxon>
        <taxon>Linaceae</taxon>
        <taxon>Linum</taxon>
    </lineage>
</organism>
<feature type="region of interest" description="Disordered" evidence="1">
    <location>
        <begin position="1"/>
        <end position="84"/>
    </location>
</feature>
<proteinExistence type="predicted"/>
<reference evidence="2 3" key="1">
    <citation type="submission" date="2024-04" db="EMBL/GenBank/DDBJ databases">
        <authorList>
            <person name="Fracassetti M."/>
        </authorList>
    </citation>
    <scope>NUCLEOTIDE SEQUENCE [LARGE SCALE GENOMIC DNA]</scope>
</reference>
<gene>
    <name evidence="2" type="ORF">LTRI10_LOCUS51875</name>
</gene>
<dbReference type="AlphaFoldDB" id="A0AAV2GPA9"/>
<evidence type="ECO:0000313" key="3">
    <source>
        <dbReference type="Proteomes" id="UP001497516"/>
    </source>
</evidence>
<feature type="compositionally biased region" description="Low complexity" evidence="1">
    <location>
        <begin position="34"/>
        <end position="47"/>
    </location>
</feature>
<evidence type="ECO:0000256" key="1">
    <source>
        <dbReference type="SAM" id="MobiDB-lite"/>
    </source>
</evidence>
<name>A0AAV2GPA9_9ROSI</name>
<keyword evidence="3" id="KW-1185">Reference proteome</keyword>